<comment type="catalytic activity">
    <reaction evidence="6">
        <text>a 6-O-methyl-2'-deoxyguanosine in DNA + L-cysteinyl-[protein] = S-methyl-L-cysteinyl-[protein] + a 2'-deoxyguanosine in DNA</text>
        <dbReference type="Rhea" id="RHEA:24000"/>
        <dbReference type="Rhea" id="RHEA-COMP:10131"/>
        <dbReference type="Rhea" id="RHEA-COMP:10132"/>
        <dbReference type="Rhea" id="RHEA-COMP:11367"/>
        <dbReference type="Rhea" id="RHEA-COMP:11368"/>
        <dbReference type="ChEBI" id="CHEBI:29950"/>
        <dbReference type="ChEBI" id="CHEBI:82612"/>
        <dbReference type="ChEBI" id="CHEBI:85445"/>
        <dbReference type="ChEBI" id="CHEBI:85448"/>
        <dbReference type="EC" id="2.1.1.63"/>
    </reaction>
</comment>
<evidence type="ECO:0000259" key="7">
    <source>
        <dbReference type="Pfam" id="PF01035"/>
    </source>
</evidence>
<dbReference type="GO" id="GO:0032259">
    <property type="term" value="P:methylation"/>
    <property type="evidence" value="ECO:0007669"/>
    <property type="project" value="UniProtKB-KW"/>
</dbReference>
<dbReference type="CDD" id="cd06445">
    <property type="entry name" value="ATase"/>
    <property type="match status" value="1"/>
</dbReference>
<evidence type="ECO:0000313" key="9">
    <source>
        <dbReference type="Proteomes" id="UP000184442"/>
    </source>
</evidence>
<proteinExistence type="predicted"/>
<evidence type="ECO:0000256" key="3">
    <source>
        <dbReference type="ARBA" id="ARBA00022679"/>
    </source>
</evidence>
<dbReference type="InterPro" id="IPR052520">
    <property type="entry name" value="ATL_DNA_repair"/>
</dbReference>
<organism evidence="8 9">
    <name type="scientific">Lutispora thermophila DSM 19022</name>
    <dbReference type="NCBI Taxonomy" id="1122184"/>
    <lineage>
        <taxon>Bacteria</taxon>
        <taxon>Bacillati</taxon>
        <taxon>Bacillota</taxon>
        <taxon>Clostridia</taxon>
        <taxon>Lutisporales</taxon>
        <taxon>Lutisporaceae</taxon>
        <taxon>Lutispora</taxon>
    </lineage>
</organism>
<dbReference type="SUPFAM" id="SSF46767">
    <property type="entry name" value="Methylated DNA-protein cysteine methyltransferase, C-terminal domain"/>
    <property type="match status" value="1"/>
</dbReference>
<evidence type="ECO:0000256" key="6">
    <source>
        <dbReference type="ARBA" id="ARBA00049348"/>
    </source>
</evidence>
<evidence type="ECO:0000256" key="5">
    <source>
        <dbReference type="ARBA" id="ARBA00023204"/>
    </source>
</evidence>
<dbReference type="GO" id="GO:0006281">
    <property type="term" value="P:DNA repair"/>
    <property type="evidence" value="ECO:0007669"/>
    <property type="project" value="UniProtKB-KW"/>
</dbReference>
<dbReference type="OrthoDB" id="9789813at2"/>
<dbReference type="EMBL" id="FQZS01000004">
    <property type="protein sequence ID" value="SHI50394.1"/>
    <property type="molecule type" value="Genomic_DNA"/>
</dbReference>
<dbReference type="InterPro" id="IPR001497">
    <property type="entry name" value="MethylDNA_cys_MeTrfase_AS"/>
</dbReference>
<dbReference type="PANTHER" id="PTHR42942:SF1">
    <property type="entry name" value="ALKYLTRANSFERASE-LIKE PROTEIN 1"/>
    <property type="match status" value="1"/>
</dbReference>
<protein>
    <submittedName>
        <fullName evidence="8">Methylated-DNA-protein-cysteine methyltransferase related protein</fullName>
    </submittedName>
</protein>
<dbReference type="Pfam" id="PF01035">
    <property type="entry name" value="DNA_binding_1"/>
    <property type="match status" value="1"/>
</dbReference>
<dbReference type="Gene3D" id="1.10.10.10">
    <property type="entry name" value="Winged helix-like DNA-binding domain superfamily/Winged helix DNA-binding domain"/>
    <property type="match status" value="1"/>
</dbReference>
<dbReference type="Proteomes" id="UP000184442">
    <property type="component" value="Unassembled WGS sequence"/>
</dbReference>
<gene>
    <name evidence="8" type="ORF">SAMN02745176_00461</name>
</gene>
<dbReference type="AlphaFoldDB" id="A0A1M6BP23"/>
<name>A0A1M6BP23_9FIRM</name>
<evidence type="ECO:0000313" key="8">
    <source>
        <dbReference type="EMBL" id="SHI50394.1"/>
    </source>
</evidence>
<reference evidence="8 9" key="1">
    <citation type="submission" date="2016-11" db="EMBL/GenBank/DDBJ databases">
        <authorList>
            <person name="Jaros S."/>
            <person name="Januszkiewicz K."/>
            <person name="Wedrychowicz H."/>
        </authorList>
    </citation>
    <scope>NUCLEOTIDE SEQUENCE [LARGE SCALE GENOMIC DNA]</scope>
    <source>
        <strain evidence="8 9">DSM 19022</strain>
    </source>
</reference>
<evidence type="ECO:0000256" key="4">
    <source>
        <dbReference type="ARBA" id="ARBA00022763"/>
    </source>
</evidence>
<dbReference type="NCBIfam" id="TIGR00589">
    <property type="entry name" value="ogt"/>
    <property type="match status" value="1"/>
</dbReference>
<keyword evidence="2 8" id="KW-0489">Methyltransferase</keyword>
<dbReference type="InterPro" id="IPR036388">
    <property type="entry name" value="WH-like_DNA-bd_sf"/>
</dbReference>
<accession>A0A1M6BP23</accession>
<dbReference type="PANTHER" id="PTHR42942">
    <property type="entry name" value="6-O-METHYLGUANINE DNA METHYLTRANSFERASE"/>
    <property type="match status" value="1"/>
</dbReference>
<dbReference type="RefSeq" id="WP_073024105.1">
    <property type="nucleotide sequence ID" value="NZ_FQZS01000004.1"/>
</dbReference>
<dbReference type="InterPro" id="IPR036217">
    <property type="entry name" value="MethylDNA_cys_MeTrfase_DNAb"/>
</dbReference>
<keyword evidence="5" id="KW-0234">DNA repair</keyword>
<keyword evidence="4" id="KW-0227">DNA damage</keyword>
<feature type="domain" description="Methylated-DNA-[protein]-cysteine S-methyltransferase DNA binding" evidence="7">
    <location>
        <begin position="5"/>
        <end position="87"/>
    </location>
</feature>
<dbReference type="GO" id="GO:0003908">
    <property type="term" value="F:methylated-DNA-[protein]-cysteine S-methyltransferase activity"/>
    <property type="evidence" value="ECO:0007669"/>
    <property type="project" value="UniProtKB-EC"/>
</dbReference>
<evidence type="ECO:0000256" key="2">
    <source>
        <dbReference type="ARBA" id="ARBA00022603"/>
    </source>
</evidence>
<dbReference type="PROSITE" id="PS00374">
    <property type="entry name" value="MGMT"/>
    <property type="match status" value="1"/>
</dbReference>
<keyword evidence="9" id="KW-1185">Reference proteome</keyword>
<evidence type="ECO:0000256" key="1">
    <source>
        <dbReference type="ARBA" id="ARBA00001286"/>
    </source>
</evidence>
<sequence>MKGSNFFNRVYEIVSQIPEGKVATYGQIAAMLGSPRAARIVGEAMRRTPEYLDIPCHRVISKDGTMAPGYAFGGEGKQREMLEKEGVIFKENGCVDMQRCLWRKPIMERDE</sequence>
<dbReference type="InterPro" id="IPR014048">
    <property type="entry name" value="MethylDNA_cys_MeTrfase_DNA-bd"/>
</dbReference>
<keyword evidence="3 8" id="KW-0808">Transferase</keyword>
<comment type="catalytic activity">
    <reaction evidence="1">
        <text>a 4-O-methyl-thymidine in DNA + L-cysteinyl-[protein] = a thymidine in DNA + S-methyl-L-cysteinyl-[protein]</text>
        <dbReference type="Rhea" id="RHEA:53428"/>
        <dbReference type="Rhea" id="RHEA-COMP:10131"/>
        <dbReference type="Rhea" id="RHEA-COMP:10132"/>
        <dbReference type="Rhea" id="RHEA-COMP:13555"/>
        <dbReference type="Rhea" id="RHEA-COMP:13556"/>
        <dbReference type="ChEBI" id="CHEBI:29950"/>
        <dbReference type="ChEBI" id="CHEBI:82612"/>
        <dbReference type="ChEBI" id="CHEBI:137386"/>
        <dbReference type="ChEBI" id="CHEBI:137387"/>
        <dbReference type="EC" id="2.1.1.63"/>
    </reaction>
</comment>